<organism evidence="2 3">
    <name type="scientific">Microbacterium aurugineum</name>
    <dbReference type="NCBI Taxonomy" id="2851642"/>
    <lineage>
        <taxon>Bacteria</taxon>
        <taxon>Bacillati</taxon>
        <taxon>Actinomycetota</taxon>
        <taxon>Actinomycetes</taxon>
        <taxon>Micrococcales</taxon>
        <taxon>Microbacteriaceae</taxon>
        <taxon>Microbacterium</taxon>
    </lineage>
</organism>
<name>A0ABY4J510_9MICO</name>
<evidence type="ECO:0000256" key="1">
    <source>
        <dbReference type="SAM" id="Phobius"/>
    </source>
</evidence>
<gene>
    <name evidence="2" type="ORF">KV397_15680</name>
</gene>
<proteinExistence type="predicted"/>
<feature type="transmembrane region" description="Helical" evidence="1">
    <location>
        <begin position="34"/>
        <end position="55"/>
    </location>
</feature>
<accession>A0ABY4J510</accession>
<dbReference type="Proteomes" id="UP000830631">
    <property type="component" value="Chromosome"/>
</dbReference>
<keyword evidence="1" id="KW-0812">Transmembrane</keyword>
<protein>
    <submittedName>
        <fullName evidence="2">Uncharacterized protein</fullName>
    </submittedName>
</protein>
<dbReference type="EMBL" id="CP078078">
    <property type="protein sequence ID" value="UPL19100.1"/>
    <property type="molecule type" value="Genomic_DNA"/>
</dbReference>
<keyword evidence="3" id="KW-1185">Reference proteome</keyword>
<feature type="transmembrane region" description="Helical" evidence="1">
    <location>
        <begin position="75"/>
        <end position="92"/>
    </location>
</feature>
<keyword evidence="1" id="KW-1133">Transmembrane helix</keyword>
<evidence type="ECO:0000313" key="2">
    <source>
        <dbReference type="EMBL" id="UPL19100.1"/>
    </source>
</evidence>
<reference evidence="2 3" key="1">
    <citation type="submission" date="2021-06" db="EMBL/GenBank/DDBJ databases">
        <title>Genome-based taxonomic framework of Microbacterium strains isolated from marine environment, the description of four new species and reclassification of four preexisting species.</title>
        <authorList>
            <person name="Lee S.D."/>
            <person name="Kim S.-M."/>
            <person name="Byeon Y.-S."/>
            <person name="Yang H.L."/>
            <person name="Kim I.S."/>
        </authorList>
    </citation>
    <scope>NUCLEOTIDE SEQUENCE [LARGE SCALE GENOMIC DNA]</scope>
    <source>
        <strain evidence="2 3">KSW4-10</strain>
    </source>
</reference>
<dbReference type="RefSeq" id="WP_261811687.1">
    <property type="nucleotide sequence ID" value="NZ_CP078078.1"/>
</dbReference>
<evidence type="ECO:0000313" key="3">
    <source>
        <dbReference type="Proteomes" id="UP000830631"/>
    </source>
</evidence>
<keyword evidence="1" id="KW-0472">Membrane</keyword>
<sequence>MTADTRKKDPKPTPGRLEKLHDALKSPGGRVLRYLLVLVIVGLAVYLSLTGWFQVCEVVDSEKDGITRTCAGPNLTSAGVLAAVIFVLLLLWPDLSEFSAFGVTLKKLVEKVEEKVTETRDKTTHIDDTTTATRSRLEDLQAAVTTQGGDISERLSLIQSDLTSLNAREAERDSAPPYSEAVPFPADTVALPPAPHWDSFDRESLMRTCEDLFGQDTLERALANLDESMGEQWWPATAELGIDSRTAAFIGLILELLRSFRSRWEGIRRDPSHARQVDAILRSIEGLLLAIIGGRYVDDASIRVAAAALLLLHRHEL</sequence>